<dbReference type="Pfam" id="PF08033">
    <property type="entry name" value="Sec23_BS"/>
    <property type="match status" value="1"/>
</dbReference>
<evidence type="ECO:0000259" key="1">
    <source>
        <dbReference type="Pfam" id="PF00626"/>
    </source>
</evidence>
<dbReference type="PANTHER" id="PTHR13803:SF4">
    <property type="entry name" value="SECRETORY 24CD, ISOFORM C"/>
    <property type="match status" value="1"/>
</dbReference>
<evidence type="ECO:0000259" key="4">
    <source>
        <dbReference type="Pfam" id="PF08033"/>
    </source>
</evidence>
<dbReference type="SUPFAM" id="SSF81995">
    <property type="entry name" value="beta-sandwich domain of Sec23/24"/>
    <property type="match status" value="1"/>
</dbReference>
<evidence type="ECO:0000313" key="6">
    <source>
        <dbReference type="Proteomes" id="UP000823749"/>
    </source>
</evidence>
<dbReference type="InterPro" id="IPR006896">
    <property type="entry name" value="Sec23/24_trunk_dom"/>
</dbReference>
<dbReference type="SUPFAM" id="SSF53300">
    <property type="entry name" value="vWA-like"/>
    <property type="match status" value="1"/>
</dbReference>
<dbReference type="Gene3D" id="2.60.40.1670">
    <property type="entry name" value="beta-sandwich domain of Sec23/24"/>
    <property type="match status" value="1"/>
</dbReference>
<proteinExistence type="predicted"/>
<dbReference type="Pfam" id="PF00626">
    <property type="entry name" value="Gelsolin"/>
    <property type="match status" value="1"/>
</dbReference>
<dbReference type="GO" id="GO:0000149">
    <property type="term" value="F:SNARE binding"/>
    <property type="evidence" value="ECO:0007669"/>
    <property type="project" value="TreeGrafter"/>
</dbReference>
<evidence type="ECO:0000259" key="3">
    <source>
        <dbReference type="Pfam" id="PF04815"/>
    </source>
</evidence>
<dbReference type="InterPro" id="IPR007123">
    <property type="entry name" value="Gelsolin-like_dom"/>
</dbReference>
<dbReference type="InterPro" id="IPR006900">
    <property type="entry name" value="Sec23/24_helical_dom"/>
</dbReference>
<dbReference type="AlphaFoldDB" id="A0AAV6I442"/>
<dbReference type="Gene3D" id="1.20.120.730">
    <property type="entry name" value="Sec23/Sec24 helical domain"/>
    <property type="match status" value="1"/>
</dbReference>
<name>A0AAV6I442_9ERIC</name>
<evidence type="ECO:0000313" key="5">
    <source>
        <dbReference type="EMBL" id="KAG5522500.1"/>
    </source>
</evidence>
<dbReference type="Proteomes" id="UP000823749">
    <property type="component" value="Chromosome 12"/>
</dbReference>
<sequence length="456" mass="50931">MLCTVLPSVGIGALSAREAEGRTNISAGEKEAHKLLQPADKILKAMAVELAEYQVCVDVFITTQTYVDIASISVIPRTTGGKVYYYFPFSALSEPAKLYNDLRWNVTRPQGFEAVMRVRCSQGIQVQEYSGNFCKRIPTDVDLPTIDCDKTIMVTLKHDDKLQDGSECAFQCALLYTTVYGQRRIRVSTLSLPCTTLLSNLFRSADLDTQFACFLKQVANEIPSSPLPQVREQVTNLCINILHSYRKFCATVSSAGQLILPEALKLLPLYTLALIKSTGLRTDGRIDDRSFWISYVSSISTALAIPLVYPRMVAIQDLISKDTDGSIIPPSIPLSSEHVNDDGIYLLENGEDCLIYVGSSVDPGVMRQLFGISSLDEIQPQFVLQQYDNPLSKKLNDVVNEIRRQRCSYLRLKLCKKGDASGMLFFSYMVEDKTPNGLSYVEFLVHVHRQIQTKMP</sequence>
<dbReference type="SUPFAM" id="SSF82754">
    <property type="entry name" value="C-terminal, gelsolin-like domain of Sec23/24"/>
    <property type="match status" value="1"/>
</dbReference>
<feature type="domain" description="Gelsolin-like" evidence="1">
    <location>
        <begin position="327"/>
        <end position="396"/>
    </location>
</feature>
<dbReference type="InterPro" id="IPR036465">
    <property type="entry name" value="vWFA_dom_sf"/>
</dbReference>
<dbReference type="SUPFAM" id="SSF81811">
    <property type="entry name" value="Helical domain of Sec23/24"/>
    <property type="match status" value="1"/>
</dbReference>
<dbReference type="GO" id="GO:0090110">
    <property type="term" value="P:COPII-coated vesicle cargo loading"/>
    <property type="evidence" value="ECO:0007669"/>
    <property type="project" value="TreeGrafter"/>
</dbReference>
<evidence type="ECO:0008006" key="7">
    <source>
        <dbReference type="Google" id="ProtNLM"/>
    </source>
</evidence>
<gene>
    <name evidence="5" type="ORF">RHGRI_034613</name>
</gene>
<dbReference type="GO" id="GO:0030127">
    <property type="term" value="C:COPII vesicle coat"/>
    <property type="evidence" value="ECO:0007669"/>
    <property type="project" value="InterPro"/>
</dbReference>
<accession>A0AAV6I442</accession>
<dbReference type="Pfam" id="PF04811">
    <property type="entry name" value="Sec23_trunk"/>
    <property type="match status" value="1"/>
</dbReference>
<evidence type="ECO:0000259" key="2">
    <source>
        <dbReference type="Pfam" id="PF04811"/>
    </source>
</evidence>
<feature type="domain" description="Sec23/Sec24 helical" evidence="3">
    <location>
        <begin position="206"/>
        <end position="304"/>
    </location>
</feature>
<dbReference type="GO" id="GO:0070971">
    <property type="term" value="C:endoplasmic reticulum exit site"/>
    <property type="evidence" value="ECO:0007669"/>
    <property type="project" value="TreeGrafter"/>
</dbReference>
<dbReference type="GO" id="GO:0008270">
    <property type="term" value="F:zinc ion binding"/>
    <property type="evidence" value="ECO:0007669"/>
    <property type="project" value="TreeGrafter"/>
</dbReference>
<dbReference type="InterPro" id="IPR036180">
    <property type="entry name" value="Gelsolin-like_dom_sf"/>
</dbReference>
<organism evidence="5 6">
    <name type="scientific">Rhododendron griersonianum</name>
    <dbReference type="NCBI Taxonomy" id="479676"/>
    <lineage>
        <taxon>Eukaryota</taxon>
        <taxon>Viridiplantae</taxon>
        <taxon>Streptophyta</taxon>
        <taxon>Embryophyta</taxon>
        <taxon>Tracheophyta</taxon>
        <taxon>Spermatophyta</taxon>
        <taxon>Magnoliopsida</taxon>
        <taxon>eudicotyledons</taxon>
        <taxon>Gunneridae</taxon>
        <taxon>Pentapetalae</taxon>
        <taxon>asterids</taxon>
        <taxon>Ericales</taxon>
        <taxon>Ericaceae</taxon>
        <taxon>Ericoideae</taxon>
        <taxon>Rhodoreae</taxon>
        <taxon>Rhododendron</taxon>
    </lineage>
</organism>
<dbReference type="GO" id="GO:0006886">
    <property type="term" value="P:intracellular protein transport"/>
    <property type="evidence" value="ECO:0007669"/>
    <property type="project" value="InterPro"/>
</dbReference>
<feature type="domain" description="Sec23/Sec24 beta-sandwich" evidence="4">
    <location>
        <begin position="111"/>
        <end position="195"/>
    </location>
</feature>
<dbReference type="EMBL" id="JACTNZ010000012">
    <property type="protein sequence ID" value="KAG5522500.1"/>
    <property type="molecule type" value="Genomic_DNA"/>
</dbReference>
<reference evidence="5" key="1">
    <citation type="submission" date="2020-08" db="EMBL/GenBank/DDBJ databases">
        <title>Plant Genome Project.</title>
        <authorList>
            <person name="Zhang R.-G."/>
        </authorList>
    </citation>
    <scope>NUCLEOTIDE SEQUENCE</scope>
    <source>
        <strain evidence="5">WSP0</strain>
        <tissue evidence="5">Leaf</tissue>
    </source>
</reference>
<dbReference type="InterPro" id="IPR050550">
    <property type="entry name" value="SEC23_SEC24_subfamily"/>
</dbReference>
<dbReference type="InterPro" id="IPR012990">
    <property type="entry name" value="Beta-sandwich_Sec23_24"/>
</dbReference>
<keyword evidence="6" id="KW-1185">Reference proteome</keyword>
<dbReference type="Pfam" id="PF04815">
    <property type="entry name" value="Sec23_helical"/>
    <property type="match status" value="1"/>
</dbReference>
<comment type="caution">
    <text evidence="5">The sequence shown here is derived from an EMBL/GenBank/DDBJ whole genome shotgun (WGS) entry which is preliminary data.</text>
</comment>
<protein>
    <recommendedName>
        <fullName evidence="7">Protein transport protein Sec24-like CEF</fullName>
    </recommendedName>
</protein>
<feature type="domain" description="Sec23/Sec24 trunk" evidence="2">
    <location>
        <begin position="2"/>
        <end position="106"/>
    </location>
</feature>
<dbReference type="InterPro" id="IPR036175">
    <property type="entry name" value="Sec23/24_helical_dom_sf"/>
</dbReference>
<dbReference type="PANTHER" id="PTHR13803">
    <property type="entry name" value="SEC24-RELATED PROTEIN"/>
    <property type="match status" value="1"/>
</dbReference>